<gene>
    <name evidence="1" type="ORF">CC80DRAFT_321051</name>
</gene>
<sequence length="191" mass="20943">MTSSTIEWQISLISLICHPSASTSHPLWTRSAEAAVALGADTARQWGKARGRLPGAKAFHMHPELGVFMGSTGSRRQRTGTSRDSRLPYEYISSCLPAIAILAWLHSSALDLSRRDNSTPLSFTRPATFIHSFRVPARSLSTVSLSPVPFALPLVSSFRFSRPHLYSLPRLARLGSSVLVPQPQPRRTLVA</sequence>
<name>A0A6A5UDD9_9PLEO</name>
<protein>
    <submittedName>
        <fullName evidence="1">Uncharacterized protein</fullName>
    </submittedName>
</protein>
<accession>A0A6A5UDD9</accession>
<dbReference type="EMBL" id="ML976985">
    <property type="protein sequence ID" value="KAF1959137.1"/>
    <property type="molecule type" value="Genomic_DNA"/>
</dbReference>
<reference evidence="1" key="1">
    <citation type="journal article" date="2020" name="Stud. Mycol.">
        <title>101 Dothideomycetes genomes: a test case for predicting lifestyles and emergence of pathogens.</title>
        <authorList>
            <person name="Haridas S."/>
            <person name="Albert R."/>
            <person name="Binder M."/>
            <person name="Bloem J."/>
            <person name="Labutti K."/>
            <person name="Salamov A."/>
            <person name="Andreopoulos B."/>
            <person name="Baker S."/>
            <person name="Barry K."/>
            <person name="Bills G."/>
            <person name="Bluhm B."/>
            <person name="Cannon C."/>
            <person name="Castanera R."/>
            <person name="Culley D."/>
            <person name="Daum C."/>
            <person name="Ezra D."/>
            <person name="Gonzalez J."/>
            <person name="Henrissat B."/>
            <person name="Kuo A."/>
            <person name="Liang C."/>
            <person name="Lipzen A."/>
            <person name="Lutzoni F."/>
            <person name="Magnuson J."/>
            <person name="Mondo S."/>
            <person name="Nolan M."/>
            <person name="Ohm R."/>
            <person name="Pangilinan J."/>
            <person name="Park H.-J."/>
            <person name="Ramirez L."/>
            <person name="Alfaro M."/>
            <person name="Sun H."/>
            <person name="Tritt A."/>
            <person name="Yoshinaga Y."/>
            <person name="Zwiers L.-H."/>
            <person name="Turgeon B."/>
            <person name="Goodwin S."/>
            <person name="Spatafora J."/>
            <person name="Crous P."/>
            <person name="Grigoriev I."/>
        </authorList>
    </citation>
    <scope>NUCLEOTIDE SEQUENCE</scope>
    <source>
        <strain evidence="1">CBS 675.92</strain>
    </source>
</reference>
<proteinExistence type="predicted"/>
<dbReference type="AlphaFoldDB" id="A0A6A5UDD9"/>
<dbReference type="Proteomes" id="UP000800035">
    <property type="component" value="Unassembled WGS sequence"/>
</dbReference>
<organism evidence="1 2">
    <name type="scientific">Byssothecium circinans</name>
    <dbReference type="NCBI Taxonomy" id="147558"/>
    <lineage>
        <taxon>Eukaryota</taxon>
        <taxon>Fungi</taxon>
        <taxon>Dikarya</taxon>
        <taxon>Ascomycota</taxon>
        <taxon>Pezizomycotina</taxon>
        <taxon>Dothideomycetes</taxon>
        <taxon>Pleosporomycetidae</taxon>
        <taxon>Pleosporales</taxon>
        <taxon>Massarineae</taxon>
        <taxon>Massarinaceae</taxon>
        <taxon>Byssothecium</taxon>
    </lineage>
</organism>
<keyword evidence="2" id="KW-1185">Reference proteome</keyword>
<evidence type="ECO:0000313" key="2">
    <source>
        <dbReference type="Proteomes" id="UP000800035"/>
    </source>
</evidence>
<evidence type="ECO:0000313" key="1">
    <source>
        <dbReference type="EMBL" id="KAF1959137.1"/>
    </source>
</evidence>